<dbReference type="Proteomes" id="UP001497453">
    <property type="component" value="Chromosome 9"/>
</dbReference>
<reference evidence="2" key="1">
    <citation type="submission" date="2024-04" db="EMBL/GenBank/DDBJ databases">
        <authorList>
            <person name="Shaw F."/>
            <person name="Minotto A."/>
        </authorList>
    </citation>
    <scope>NUCLEOTIDE SEQUENCE [LARGE SCALE GENOMIC DNA]</scope>
</reference>
<evidence type="ECO:0000313" key="1">
    <source>
        <dbReference type="EMBL" id="CAL1717093.1"/>
    </source>
</evidence>
<name>A0ABP1EAQ2_9APHY</name>
<evidence type="ECO:0008006" key="3">
    <source>
        <dbReference type="Google" id="ProtNLM"/>
    </source>
</evidence>
<dbReference type="SUPFAM" id="SSF81296">
    <property type="entry name" value="E set domains"/>
    <property type="match status" value="1"/>
</dbReference>
<dbReference type="PANTHER" id="PTHR11188:SF17">
    <property type="entry name" value="FI21816P1"/>
    <property type="match status" value="1"/>
</dbReference>
<dbReference type="InterPro" id="IPR050357">
    <property type="entry name" value="Arrestin_domain-protein"/>
</dbReference>
<organism evidence="1 2">
    <name type="scientific">Somion occarium</name>
    <dbReference type="NCBI Taxonomy" id="3059160"/>
    <lineage>
        <taxon>Eukaryota</taxon>
        <taxon>Fungi</taxon>
        <taxon>Dikarya</taxon>
        <taxon>Basidiomycota</taxon>
        <taxon>Agaricomycotina</taxon>
        <taxon>Agaricomycetes</taxon>
        <taxon>Polyporales</taxon>
        <taxon>Cerrenaceae</taxon>
        <taxon>Somion</taxon>
    </lineage>
</organism>
<keyword evidence="2" id="KW-1185">Reference proteome</keyword>
<protein>
    <recommendedName>
        <fullName evidence="3">Arrestin-like N-terminal domain-containing protein</fullName>
    </recommendedName>
</protein>
<proteinExistence type="predicted"/>
<sequence length="337" mass="37248">MQPNDSELPGYTSYRANRVEFSDQTCQLEDGKGRPWIWLTIRSRTRDRARLPLFCEGDKIEGSVEVDFDKTSGAKGVSVAVTGSVTEVGQEEFKFLQLHEALWTREASTAPKDKHRWPFSIPLPDKVPVQNESYALPPSFSERGSPVYVDYRVTVAVRRGGLRVNHTLASVLVYMSTSYAPMPSQLRQLAYSEGAMIIGPEGDPEGWKTLQPLRISGTLFNTKPVTVECTLAISSPVAFAAGSPIPLFMTFSSVDEQALDLLSTPSSIKIHLIRERLVGSSANKGKGQTDRTFREPISAAFFWSPSEASPEKGKRVLQGELEVKKGTTPSFTFHGFL</sequence>
<dbReference type="PANTHER" id="PTHR11188">
    <property type="entry name" value="ARRESTIN DOMAIN CONTAINING PROTEIN"/>
    <property type="match status" value="1"/>
</dbReference>
<evidence type="ECO:0000313" key="2">
    <source>
        <dbReference type="Proteomes" id="UP001497453"/>
    </source>
</evidence>
<gene>
    <name evidence="1" type="ORF">GFSPODELE1_LOCUS11047</name>
</gene>
<dbReference type="Gene3D" id="2.60.40.640">
    <property type="match status" value="1"/>
</dbReference>
<accession>A0ABP1EAQ2</accession>
<dbReference type="InterPro" id="IPR014756">
    <property type="entry name" value="Ig_E-set"/>
</dbReference>
<dbReference type="InterPro" id="IPR014752">
    <property type="entry name" value="Arrestin-like_C"/>
</dbReference>
<dbReference type="EMBL" id="OZ037952">
    <property type="protein sequence ID" value="CAL1717093.1"/>
    <property type="molecule type" value="Genomic_DNA"/>
</dbReference>